<dbReference type="Gene3D" id="3.40.50.1360">
    <property type="match status" value="1"/>
</dbReference>
<evidence type="ECO:0000256" key="3">
    <source>
        <dbReference type="ARBA" id="ARBA00023125"/>
    </source>
</evidence>
<accession>A0AAW4PGG4</accession>
<evidence type="ECO:0000313" key="7">
    <source>
        <dbReference type="Proteomes" id="UP001430455"/>
    </source>
</evidence>
<dbReference type="GO" id="GO:0003700">
    <property type="term" value="F:DNA-binding transcription factor activity"/>
    <property type="evidence" value="ECO:0007669"/>
    <property type="project" value="InterPro"/>
</dbReference>
<dbReference type="GO" id="GO:0003677">
    <property type="term" value="F:DNA binding"/>
    <property type="evidence" value="ECO:0007669"/>
    <property type="project" value="UniProtKB-KW"/>
</dbReference>
<dbReference type="PROSITE" id="PS00894">
    <property type="entry name" value="HTH_DEOR_1"/>
    <property type="match status" value="1"/>
</dbReference>
<dbReference type="SMART" id="SM00420">
    <property type="entry name" value="HTH_DEOR"/>
    <property type="match status" value="1"/>
</dbReference>
<dbReference type="InterPro" id="IPR050313">
    <property type="entry name" value="Carb_Metab_HTH_regulators"/>
</dbReference>
<dbReference type="InterPro" id="IPR036390">
    <property type="entry name" value="WH_DNA-bd_sf"/>
</dbReference>
<dbReference type="PANTHER" id="PTHR30363:SF4">
    <property type="entry name" value="GLYCEROL-3-PHOSPHATE REGULON REPRESSOR"/>
    <property type="match status" value="1"/>
</dbReference>
<organism evidence="6 7">
    <name type="scientific">Haloarcula nitratireducens</name>
    <dbReference type="NCBI Taxonomy" id="2487749"/>
    <lineage>
        <taxon>Archaea</taxon>
        <taxon>Methanobacteriati</taxon>
        <taxon>Methanobacteriota</taxon>
        <taxon>Stenosarchaea group</taxon>
        <taxon>Halobacteria</taxon>
        <taxon>Halobacteriales</taxon>
        <taxon>Haloarculaceae</taxon>
        <taxon>Haloarcula</taxon>
    </lineage>
</organism>
<evidence type="ECO:0000259" key="5">
    <source>
        <dbReference type="PROSITE" id="PS51000"/>
    </source>
</evidence>
<dbReference type="PROSITE" id="PS51000">
    <property type="entry name" value="HTH_DEOR_2"/>
    <property type="match status" value="1"/>
</dbReference>
<keyword evidence="4" id="KW-0804">Transcription</keyword>
<dbReference type="SUPFAM" id="SSF100950">
    <property type="entry name" value="NagB/RpiA/CoA transferase-like"/>
    <property type="match status" value="1"/>
</dbReference>
<dbReference type="InterPro" id="IPR018356">
    <property type="entry name" value="Tscrpt_reg_HTH_DeoR_CS"/>
</dbReference>
<comment type="caution">
    <text evidence="6">The sequence shown here is derived from an EMBL/GenBank/DDBJ whole genome shotgun (WGS) entry which is preliminary data.</text>
</comment>
<keyword evidence="3 6" id="KW-0238">DNA-binding</keyword>
<evidence type="ECO:0000256" key="1">
    <source>
        <dbReference type="ARBA" id="ARBA00022491"/>
    </source>
</evidence>
<feature type="domain" description="HTH deoR-type" evidence="5">
    <location>
        <begin position="3"/>
        <end position="58"/>
    </location>
</feature>
<dbReference type="SUPFAM" id="SSF46785">
    <property type="entry name" value="Winged helix' DNA-binding domain"/>
    <property type="match status" value="1"/>
</dbReference>
<dbReference type="Pfam" id="PF00455">
    <property type="entry name" value="DeoRC"/>
    <property type="match status" value="1"/>
</dbReference>
<keyword evidence="7" id="KW-1185">Reference proteome</keyword>
<dbReference type="NCBIfam" id="NF041397">
    <property type="entry name" value="TranRegGlpR_Halo"/>
    <property type="match status" value="1"/>
</dbReference>
<proteinExistence type="predicted"/>
<dbReference type="PRINTS" id="PR00037">
    <property type="entry name" value="HTHLACR"/>
</dbReference>
<dbReference type="InterPro" id="IPR014036">
    <property type="entry name" value="DeoR-like_C"/>
</dbReference>
<dbReference type="Proteomes" id="UP001430455">
    <property type="component" value="Unassembled WGS sequence"/>
</dbReference>
<dbReference type="InterPro" id="IPR036388">
    <property type="entry name" value="WH-like_DNA-bd_sf"/>
</dbReference>
<dbReference type="Gene3D" id="1.10.10.10">
    <property type="entry name" value="Winged helix-like DNA-binding domain superfamily/Winged helix DNA-binding domain"/>
    <property type="match status" value="1"/>
</dbReference>
<keyword evidence="1" id="KW-0678">Repressor</keyword>
<dbReference type="InterPro" id="IPR037171">
    <property type="entry name" value="NagB/RpiA_transferase-like"/>
</dbReference>
<dbReference type="PANTHER" id="PTHR30363">
    <property type="entry name" value="HTH-TYPE TRANSCRIPTIONAL REGULATOR SRLR-RELATED"/>
    <property type="match status" value="1"/>
</dbReference>
<evidence type="ECO:0000256" key="4">
    <source>
        <dbReference type="ARBA" id="ARBA00023163"/>
    </source>
</evidence>
<keyword evidence="2" id="KW-0805">Transcription regulation</keyword>
<evidence type="ECO:0000256" key="2">
    <source>
        <dbReference type="ARBA" id="ARBA00023015"/>
    </source>
</evidence>
<dbReference type="Pfam" id="PF08220">
    <property type="entry name" value="HTH_DeoR"/>
    <property type="match status" value="1"/>
</dbReference>
<dbReference type="SMART" id="SM01134">
    <property type="entry name" value="DeoRC"/>
    <property type="match status" value="1"/>
</dbReference>
<name>A0AAW4PGG4_9EURY</name>
<dbReference type="AlphaFoldDB" id="A0AAW4PGG4"/>
<dbReference type="RefSeq" id="WP_220581612.1">
    <property type="nucleotide sequence ID" value="NZ_RKLT01000013.1"/>
</dbReference>
<dbReference type="InterPro" id="IPR053563">
    <property type="entry name" value="Glycerol_resp_trans_regulator"/>
</dbReference>
<reference evidence="6 7" key="1">
    <citation type="submission" date="2021-06" db="EMBL/GenBank/DDBJ databases">
        <title>Halomicroarcula sp. a new haloarchaeum isolated from saline soil.</title>
        <authorList>
            <person name="Duran-Viseras A."/>
            <person name="Sanchez-Porro C."/>
            <person name="Ventosa A."/>
        </authorList>
    </citation>
    <scope>NUCLEOTIDE SEQUENCE [LARGE SCALE GENOMIC DNA]</scope>
    <source>
        <strain evidence="6 7">F27</strain>
    </source>
</reference>
<evidence type="ECO:0000313" key="6">
    <source>
        <dbReference type="EMBL" id="MBX0297019.1"/>
    </source>
</evidence>
<gene>
    <name evidence="6" type="ORF">EGH23_19245</name>
</gene>
<sequence length="254" mass="27885">MLPEKRKRLIVERVTERDGCKAAVLAEELSVSTATIRRDLRALEDEGRIERSHGGAVPATALANEQSYSQKEVQHLEQKRLIAERAEKEIRDGEVVFFDAGTTTMQIAKRVESEQSFIAVTNSPLQAHTLAENNFRVKLTGGTFREETRACVGPSAERFIDRTSFDLLFLGTNGIDPKIGLMTPNESEAEIKSKIVDAASRVVLVADSSKINQQSFVRFAGLEDIDLLVIDSVDDAGVYGAFEDAGVTIAEVSD</sequence>
<protein>
    <submittedName>
        <fullName evidence="6">DeoR/GlpR family DNA-binding transcription regulator</fullName>
    </submittedName>
</protein>
<dbReference type="InterPro" id="IPR001034">
    <property type="entry name" value="DeoR_HTH"/>
</dbReference>
<dbReference type="EMBL" id="RKLT01000013">
    <property type="protein sequence ID" value="MBX0297019.1"/>
    <property type="molecule type" value="Genomic_DNA"/>
</dbReference>